<keyword evidence="3" id="KW-0963">Cytoplasm</keyword>
<dbReference type="InterPro" id="IPR007244">
    <property type="entry name" value="Naa35_N"/>
</dbReference>
<comment type="similarity">
    <text evidence="2">Belongs to the MAK10 family.</text>
</comment>
<evidence type="ECO:0000259" key="5">
    <source>
        <dbReference type="Pfam" id="PF04112"/>
    </source>
</evidence>
<comment type="subcellular location">
    <subcellularLocation>
        <location evidence="1">Cytoplasm</location>
    </subcellularLocation>
</comment>
<feature type="non-terminal residue" evidence="7">
    <location>
        <position position="1"/>
    </location>
</feature>
<evidence type="ECO:0000259" key="6">
    <source>
        <dbReference type="Pfam" id="PF25789"/>
    </source>
</evidence>
<evidence type="ECO:0000256" key="1">
    <source>
        <dbReference type="ARBA" id="ARBA00004496"/>
    </source>
</evidence>
<sequence length="603" mass="70863">SNNPSSWRIPNNWADITETFHEAVKVSWLEGHSLAQTVFINLYLHKPYMIEDRILKAFCLSVYKLLEIIKDLVHKAMVYEEEDFQPMQYGYHLNPDISGQRMIGMLREVEEDLHRKIRARPTNEAQAIFARIKFIRVFLQVLISFRKEDQPPSMPDCQRLLTTSIEMLYVVQDTVYLGRKSDHPDNEHILGFEPSINQRLLPPTFPRYTKIKSRAEALIYFIEMIERFKIVCRIQSITSLHQALDFFIEFSKSSPCILSRSALQLLYPGTNPSSLKDILKDSVKSFICPPALLSKTLLSNQQAKHYVDTFLSHCSRPFTNFLQLCGHNRARQRDKLAHLLEEFTTLQDEAERVDAYLHNLSVNSPLSRPHIACFGTWVLYHTLRIMIMYLLAGFELELYSIHEFYYIYWYLYEFLYGWLISALSRADSFLVENDILNELQRSKGASKKRPKYKKKPRPYNRDIIYLQALQNMCGGYYKALMGFRLEGKLSMPHPRFDSEQVRYEHRFAPFQNLLTPPPVVYSEFREMTSFERFQQQPVDSVFLYIAGCKHFHQARQLLESVPLDSEVSELLKICKTNFIVLKLLAGGHKKRFHETSRVRFFQQ</sequence>
<protein>
    <recommendedName>
        <fullName evidence="4">Protein MAK10 homolog</fullName>
    </recommendedName>
</protein>
<accession>A0AAV8X8V9</accession>
<feature type="domain" description="NAA35-like TPR repeats" evidence="6">
    <location>
        <begin position="230"/>
        <end position="594"/>
    </location>
</feature>
<comment type="caution">
    <text evidence="7">The sequence shown here is derived from an EMBL/GenBank/DDBJ whole genome shotgun (WGS) entry which is preliminary data.</text>
</comment>
<dbReference type="PANTHER" id="PTHR21373">
    <property type="entry name" value="GLUCOSE REPRESSIBLE PROTEIN MAK10"/>
    <property type="match status" value="1"/>
</dbReference>
<dbReference type="GO" id="GO:0031417">
    <property type="term" value="C:NatC complex"/>
    <property type="evidence" value="ECO:0007669"/>
    <property type="project" value="InterPro"/>
</dbReference>
<evidence type="ECO:0000313" key="7">
    <source>
        <dbReference type="EMBL" id="KAJ8934871.1"/>
    </source>
</evidence>
<feature type="domain" description="NAA35-like N-terminal" evidence="5">
    <location>
        <begin position="25"/>
        <end position="100"/>
    </location>
</feature>
<dbReference type="InterPro" id="IPR057983">
    <property type="entry name" value="NAA35-like_N"/>
</dbReference>
<evidence type="ECO:0000256" key="2">
    <source>
        <dbReference type="ARBA" id="ARBA00006289"/>
    </source>
</evidence>
<dbReference type="AlphaFoldDB" id="A0AAV8X8V9"/>
<dbReference type="InterPro" id="IPR057982">
    <property type="entry name" value="TPR_NAA35"/>
</dbReference>
<reference evidence="7" key="1">
    <citation type="journal article" date="2023" name="Insect Mol. Biol.">
        <title>Genome sequencing provides insights into the evolution of gene families encoding plant cell wall-degrading enzymes in longhorned beetles.</title>
        <authorList>
            <person name="Shin N.R."/>
            <person name="Okamura Y."/>
            <person name="Kirsch R."/>
            <person name="Pauchet Y."/>
        </authorList>
    </citation>
    <scope>NUCLEOTIDE SEQUENCE</scope>
    <source>
        <strain evidence="7">RBIC_L_NR</strain>
    </source>
</reference>
<evidence type="ECO:0000256" key="3">
    <source>
        <dbReference type="ARBA" id="ARBA00022490"/>
    </source>
</evidence>
<dbReference type="Proteomes" id="UP001162156">
    <property type="component" value="Unassembled WGS sequence"/>
</dbReference>
<keyword evidence="8" id="KW-1185">Reference proteome</keyword>
<dbReference type="Pfam" id="PF04112">
    <property type="entry name" value="Mak10"/>
    <property type="match status" value="1"/>
</dbReference>
<proteinExistence type="inferred from homology"/>
<dbReference type="Pfam" id="PF25789">
    <property type="entry name" value="TPR_NAA35"/>
    <property type="match status" value="1"/>
</dbReference>
<dbReference type="PANTHER" id="PTHR21373:SF0">
    <property type="entry name" value="N-ALPHA-ACETYLTRANSFERASE 35, NATC AUXILIARY SUBUNIT"/>
    <property type="match status" value="1"/>
</dbReference>
<evidence type="ECO:0000313" key="8">
    <source>
        <dbReference type="Proteomes" id="UP001162156"/>
    </source>
</evidence>
<gene>
    <name evidence="7" type="ORF">NQ314_013147</name>
</gene>
<dbReference type="EMBL" id="JANEYF010003657">
    <property type="protein sequence ID" value="KAJ8934871.1"/>
    <property type="molecule type" value="Genomic_DNA"/>
</dbReference>
<evidence type="ECO:0000256" key="4">
    <source>
        <dbReference type="ARBA" id="ARBA00030494"/>
    </source>
</evidence>
<name>A0AAV8X8V9_9CUCU</name>
<organism evidence="7 8">
    <name type="scientific">Rhamnusium bicolor</name>
    <dbReference type="NCBI Taxonomy" id="1586634"/>
    <lineage>
        <taxon>Eukaryota</taxon>
        <taxon>Metazoa</taxon>
        <taxon>Ecdysozoa</taxon>
        <taxon>Arthropoda</taxon>
        <taxon>Hexapoda</taxon>
        <taxon>Insecta</taxon>
        <taxon>Pterygota</taxon>
        <taxon>Neoptera</taxon>
        <taxon>Endopterygota</taxon>
        <taxon>Coleoptera</taxon>
        <taxon>Polyphaga</taxon>
        <taxon>Cucujiformia</taxon>
        <taxon>Chrysomeloidea</taxon>
        <taxon>Cerambycidae</taxon>
        <taxon>Lepturinae</taxon>
        <taxon>Rhagiini</taxon>
        <taxon>Rhamnusium</taxon>
    </lineage>
</organism>